<dbReference type="Gene3D" id="1.10.260.40">
    <property type="entry name" value="lambda repressor-like DNA-binding domains"/>
    <property type="match status" value="1"/>
</dbReference>
<dbReference type="GO" id="GO:0003677">
    <property type="term" value="F:DNA binding"/>
    <property type="evidence" value="ECO:0007669"/>
    <property type="project" value="UniProtKB-KW"/>
</dbReference>
<reference evidence="4 5" key="1">
    <citation type="submission" date="2017-04" db="EMBL/GenBank/DDBJ databases">
        <authorList>
            <person name="Varghese N."/>
            <person name="Submissions S."/>
        </authorList>
    </citation>
    <scope>NUCLEOTIDE SEQUENCE [LARGE SCALE GENOMIC DNA]</scope>
    <source>
        <strain evidence="4 5">J12</strain>
    </source>
</reference>
<protein>
    <submittedName>
        <fullName evidence="4">DNA-binding transcriptional regulator, XRE-family HTH domain</fullName>
    </submittedName>
</protein>
<evidence type="ECO:0000313" key="4">
    <source>
        <dbReference type="EMBL" id="SMF23049.1"/>
    </source>
</evidence>
<keyword evidence="5" id="KW-1185">Reference proteome</keyword>
<dbReference type="PANTHER" id="PTHR46558">
    <property type="entry name" value="TRACRIPTIONAL REGULATORY PROTEIN-RELATED-RELATED"/>
    <property type="match status" value="1"/>
</dbReference>
<dbReference type="SUPFAM" id="SSF47413">
    <property type="entry name" value="lambda repressor-like DNA-binding domains"/>
    <property type="match status" value="1"/>
</dbReference>
<proteinExistence type="predicted"/>
<name>A0ABY1LX02_9BACL</name>
<dbReference type="PANTHER" id="PTHR46558:SF15">
    <property type="entry name" value="HELIX-TURN-HELIX DOMAIN PROTEIN"/>
    <property type="match status" value="1"/>
</dbReference>
<sequence length="151" mass="17307">MMIFSEKLKAERMKKGWTQDELAEKLFVSRQSVSKWEKGLNYPSIETLLKISDLFDISLDELLKSDEELTKKVIKESKQLAHPKLKFFFDVLFLAALVLLLIKIGVLILNKVFSLDIDLLGGKFLWNFGPLVLMIVSGIGSGILKERYKQD</sequence>
<accession>A0ABY1LX02</accession>
<keyword evidence="2" id="KW-0812">Transmembrane</keyword>
<dbReference type="InterPro" id="IPR010982">
    <property type="entry name" value="Lambda_DNA-bd_dom_sf"/>
</dbReference>
<feature type="domain" description="HTH cro/C1-type" evidence="3">
    <location>
        <begin position="8"/>
        <end position="62"/>
    </location>
</feature>
<organism evidence="4 5">
    <name type="scientific">Paenibacillus barengoltzii J12</name>
    <dbReference type="NCBI Taxonomy" id="935846"/>
    <lineage>
        <taxon>Bacteria</taxon>
        <taxon>Bacillati</taxon>
        <taxon>Bacillota</taxon>
        <taxon>Bacilli</taxon>
        <taxon>Bacillales</taxon>
        <taxon>Paenibacillaceae</taxon>
        <taxon>Paenibacillus</taxon>
    </lineage>
</organism>
<dbReference type="Proteomes" id="UP000192939">
    <property type="component" value="Unassembled WGS sequence"/>
</dbReference>
<gene>
    <name evidence="4" type="ORF">SAMN02744124_01978</name>
</gene>
<dbReference type="PROSITE" id="PS50943">
    <property type="entry name" value="HTH_CROC1"/>
    <property type="match status" value="1"/>
</dbReference>
<dbReference type="CDD" id="cd00093">
    <property type="entry name" value="HTH_XRE"/>
    <property type="match status" value="1"/>
</dbReference>
<feature type="transmembrane region" description="Helical" evidence="2">
    <location>
        <begin position="124"/>
        <end position="144"/>
    </location>
</feature>
<evidence type="ECO:0000256" key="1">
    <source>
        <dbReference type="ARBA" id="ARBA00023125"/>
    </source>
</evidence>
<keyword evidence="2" id="KW-1133">Transmembrane helix</keyword>
<evidence type="ECO:0000256" key="2">
    <source>
        <dbReference type="SAM" id="Phobius"/>
    </source>
</evidence>
<evidence type="ECO:0000259" key="3">
    <source>
        <dbReference type="PROSITE" id="PS50943"/>
    </source>
</evidence>
<dbReference type="Pfam" id="PF01381">
    <property type="entry name" value="HTH_3"/>
    <property type="match status" value="1"/>
</dbReference>
<dbReference type="InterPro" id="IPR001387">
    <property type="entry name" value="Cro/C1-type_HTH"/>
</dbReference>
<keyword evidence="2" id="KW-0472">Membrane</keyword>
<feature type="transmembrane region" description="Helical" evidence="2">
    <location>
        <begin position="87"/>
        <end position="109"/>
    </location>
</feature>
<dbReference type="EMBL" id="FXAE01000016">
    <property type="protein sequence ID" value="SMF23049.1"/>
    <property type="molecule type" value="Genomic_DNA"/>
</dbReference>
<comment type="caution">
    <text evidence="4">The sequence shown here is derived from an EMBL/GenBank/DDBJ whole genome shotgun (WGS) entry which is preliminary data.</text>
</comment>
<evidence type="ECO:0000313" key="5">
    <source>
        <dbReference type="Proteomes" id="UP000192939"/>
    </source>
</evidence>
<dbReference type="SMART" id="SM00530">
    <property type="entry name" value="HTH_XRE"/>
    <property type="match status" value="1"/>
</dbReference>
<keyword evidence="1 4" id="KW-0238">DNA-binding</keyword>